<comment type="caution">
    <text evidence="1">The sequence shown here is derived from an EMBL/GenBank/DDBJ whole genome shotgun (WGS) entry which is preliminary data.</text>
</comment>
<dbReference type="Proteomes" id="UP000253420">
    <property type="component" value="Unassembled WGS sequence"/>
</dbReference>
<proteinExistence type="predicted"/>
<sequence>MFLVTAVEMSIAHSAREVKMQRSWSKINVSNRDLPFQGVAVIPHWLNWLSAMTDVTPITMKITLFVNASGGAMPTTIKPQAMAQRAAMTVDAVSETFGGEISCAE</sequence>
<name>A0A368K256_9HYPH</name>
<gene>
    <name evidence="1" type="ORF">DUT91_13165</name>
</gene>
<organism evidence="1 2">
    <name type="scientific">Phyllobacterium salinisoli</name>
    <dbReference type="NCBI Taxonomy" id="1899321"/>
    <lineage>
        <taxon>Bacteria</taxon>
        <taxon>Pseudomonadati</taxon>
        <taxon>Pseudomonadota</taxon>
        <taxon>Alphaproteobacteria</taxon>
        <taxon>Hyphomicrobiales</taxon>
        <taxon>Phyllobacteriaceae</taxon>
        <taxon>Phyllobacterium</taxon>
    </lineage>
</organism>
<protein>
    <submittedName>
        <fullName evidence="1">Uncharacterized protein</fullName>
    </submittedName>
</protein>
<keyword evidence="2" id="KW-1185">Reference proteome</keyword>
<dbReference type="AlphaFoldDB" id="A0A368K256"/>
<evidence type="ECO:0000313" key="1">
    <source>
        <dbReference type="EMBL" id="RCS23254.1"/>
    </source>
</evidence>
<dbReference type="EMBL" id="QOZG01000005">
    <property type="protein sequence ID" value="RCS23254.1"/>
    <property type="molecule type" value="Genomic_DNA"/>
</dbReference>
<evidence type="ECO:0000313" key="2">
    <source>
        <dbReference type="Proteomes" id="UP000253420"/>
    </source>
</evidence>
<accession>A0A368K256</accession>
<reference evidence="1 2" key="1">
    <citation type="submission" date="2018-07" db="EMBL/GenBank/DDBJ databases">
        <title>The draft genome of Phyllobacterium salinisoli.</title>
        <authorList>
            <person name="Liu L."/>
            <person name="Li L."/>
            <person name="Zhang X."/>
            <person name="Liang L."/>
        </authorList>
    </citation>
    <scope>NUCLEOTIDE SEQUENCE [LARGE SCALE GENOMIC DNA]</scope>
    <source>
        <strain evidence="1 2">LLAN61</strain>
    </source>
</reference>